<dbReference type="KEGG" id="jag:GJA_4879"/>
<dbReference type="EMBL" id="HG322949">
    <property type="protein sequence ID" value="CDG85483.1"/>
    <property type="molecule type" value="Genomic_DNA"/>
</dbReference>
<proteinExistence type="predicted"/>
<organism evidence="1 2">
    <name type="scientific">Janthinobacterium agaricidamnosum NBRC 102515 = DSM 9628</name>
    <dbReference type="NCBI Taxonomy" id="1349767"/>
    <lineage>
        <taxon>Bacteria</taxon>
        <taxon>Pseudomonadati</taxon>
        <taxon>Pseudomonadota</taxon>
        <taxon>Betaproteobacteria</taxon>
        <taxon>Burkholderiales</taxon>
        <taxon>Oxalobacteraceae</taxon>
        <taxon>Janthinobacterium</taxon>
    </lineage>
</organism>
<dbReference type="RefSeq" id="WP_156484141.1">
    <property type="nucleotide sequence ID" value="NZ_BCTH01000077.1"/>
</dbReference>
<keyword evidence="2" id="KW-1185">Reference proteome</keyword>
<protein>
    <submittedName>
        <fullName evidence="1">Uncharacterized protein</fullName>
    </submittedName>
</protein>
<dbReference type="HOGENOM" id="CLU_3099721_0_0_4"/>
<dbReference type="Proteomes" id="UP000027604">
    <property type="component" value="Chromosome I"/>
</dbReference>
<evidence type="ECO:0000313" key="2">
    <source>
        <dbReference type="Proteomes" id="UP000027604"/>
    </source>
</evidence>
<accession>W0VDN7</accession>
<dbReference type="AlphaFoldDB" id="W0VDN7"/>
<gene>
    <name evidence="1" type="ORF">GJA_4879</name>
</gene>
<reference evidence="1 2" key="1">
    <citation type="journal article" date="2015" name="Genome Announc.">
        <title>Genome Sequence of Mushroom Soft-Rot Pathogen Janthinobacterium agaricidamnosum.</title>
        <authorList>
            <person name="Graupner K."/>
            <person name="Lackner G."/>
            <person name="Hertweck C."/>
        </authorList>
    </citation>
    <scope>NUCLEOTIDE SEQUENCE [LARGE SCALE GENOMIC DNA]</scope>
    <source>
        <strain evidence="2">NBRC 102515 / DSM 9628</strain>
    </source>
</reference>
<sequence>MNQNKVLKTEMHELNLEEIDIISGGVEYSCTVSVSSNGTKTLTCTIKGNIK</sequence>
<dbReference type="STRING" id="1349767.GJA_4879"/>
<name>W0VDN7_9BURK</name>
<evidence type="ECO:0000313" key="1">
    <source>
        <dbReference type="EMBL" id="CDG85483.1"/>
    </source>
</evidence>